<accession>A0A5K7ZK99</accession>
<dbReference type="Proteomes" id="UP000425960">
    <property type="component" value="Chromosome"/>
</dbReference>
<dbReference type="EMBL" id="AP021876">
    <property type="protein sequence ID" value="BBO81804.1"/>
    <property type="molecule type" value="Genomic_DNA"/>
</dbReference>
<name>A0A5K7ZK99_9BACT</name>
<sequence length="73" mass="8120">MPDFGHTTAKIAAWNLAGYGGIPEERINRQVEGFLLLDAEVVALVAINPLSVLNRSMFLSPGRAQPSVWKWLW</sequence>
<organism evidence="1 2">
    <name type="scientific">Desulfosarcina ovata subsp. sediminis</name>
    <dbReference type="NCBI Taxonomy" id="885957"/>
    <lineage>
        <taxon>Bacteria</taxon>
        <taxon>Pseudomonadati</taxon>
        <taxon>Thermodesulfobacteriota</taxon>
        <taxon>Desulfobacteria</taxon>
        <taxon>Desulfobacterales</taxon>
        <taxon>Desulfosarcinaceae</taxon>
        <taxon>Desulfosarcina</taxon>
    </lineage>
</organism>
<evidence type="ECO:0000313" key="2">
    <source>
        <dbReference type="Proteomes" id="UP000425960"/>
    </source>
</evidence>
<evidence type="ECO:0000313" key="1">
    <source>
        <dbReference type="EMBL" id="BBO81804.1"/>
    </source>
</evidence>
<proteinExistence type="predicted"/>
<dbReference type="AlphaFoldDB" id="A0A5K7ZK99"/>
<dbReference type="KEGG" id="dov:DSCO28_23700"/>
<protein>
    <submittedName>
        <fullName evidence="1">Uncharacterized protein</fullName>
    </submittedName>
</protein>
<reference evidence="1 2" key="1">
    <citation type="submission" date="2019-11" db="EMBL/GenBank/DDBJ databases">
        <title>Comparative genomics of hydrocarbon-degrading Desulfosarcina strains.</title>
        <authorList>
            <person name="Watanabe M."/>
            <person name="Kojima H."/>
            <person name="Fukui M."/>
        </authorList>
    </citation>
    <scope>NUCLEOTIDE SEQUENCE [LARGE SCALE GENOMIC DNA]</scope>
    <source>
        <strain evidence="1 2">28bB2T</strain>
    </source>
</reference>
<gene>
    <name evidence="1" type="ORF">DSCO28_23700</name>
</gene>